<dbReference type="Gene3D" id="3.40.50.1360">
    <property type="match status" value="1"/>
</dbReference>
<protein>
    <submittedName>
        <fullName evidence="3">Glucosamine-6-phosphate deaminase</fullName>
    </submittedName>
</protein>
<dbReference type="GO" id="GO:0005975">
    <property type="term" value="P:carbohydrate metabolic process"/>
    <property type="evidence" value="ECO:0007669"/>
    <property type="project" value="InterPro"/>
</dbReference>
<evidence type="ECO:0000259" key="2">
    <source>
        <dbReference type="Pfam" id="PF01182"/>
    </source>
</evidence>
<accession>A0A3M9N9S7</accession>
<dbReference type="GO" id="GO:0042802">
    <property type="term" value="F:identical protein binding"/>
    <property type="evidence" value="ECO:0007669"/>
    <property type="project" value="TreeGrafter"/>
</dbReference>
<evidence type="ECO:0000256" key="1">
    <source>
        <dbReference type="ARBA" id="ARBA00022801"/>
    </source>
</evidence>
<keyword evidence="1" id="KW-0378">Hydrolase</keyword>
<dbReference type="Proteomes" id="UP000267223">
    <property type="component" value="Unassembled WGS sequence"/>
</dbReference>
<dbReference type="InterPro" id="IPR004547">
    <property type="entry name" value="Glucosamine6P_isomerase"/>
</dbReference>
<dbReference type="InterPro" id="IPR006148">
    <property type="entry name" value="Glc/Gal-6P_isomerase"/>
</dbReference>
<evidence type="ECO:0000313" key="4">
    <source>
        <dbReference type="Proteomes" id="UP000267223"/>
    </source>
</evidence>
<dbReference type="EMBL" id="RJJR01000013">
    <property type="protein sequence ID" value="RNI34539.1"/>
    <property type="molecule type" value="Genomic_DNA"/>
</dbReference>
<dbReference type="InterPro" id="IPR018321">
    <property type="entry name" value="Glucosamine6P_isomerase_CS"/>
</dbReference>
<dbReference type="RefSeq" id="WP_123121598.1">
    <property type="nucleotide sequence ID" value="NZ_RJJR01000013.1"/>
</dbReference>
<keyword evidence="4" id="KW-1185">Reference proteome</keyword>
<dbReference type="GO" id="GO:0006046">
    <property type="term" value="P:N-acetylglucosamine catabolic process"/>
    <property type="evidence" value="ECO:0007669"/>
    <property type="project" value="TreeGrafter"/>
</dbReference>
<dbReference type="GO" id="GO:0005737">
    <property type="term" value="C:cytoplasm"/>
    <property type="evidence" value="ECO:0007669"/>
    <property type="project" value="TreeGrafter"/>
</dbReference>
<dbReference type="CDD" id="cd01399">
    <property type="entry name" value="GlcN6P_deaminase"/>
    <property type="match status" value="1"/>
</dbReference>
<dbReference type="GO" id="GO:0019262">
    <property type="term" value="P:N-acetylneuraminate catabolic process"/>
    <property type="evidence" value="ECO:0007669"/>
    <property type="project" value="TreeGrafter"/>
</dbReference>
<dbReference type="AlphaFoldDB" id="A0A3M9N9S7"/>
<dbReference type="PANTHER" id="PTHR11280:SF5">
    <property type="entry name" value="GLUCOSAMINE-6-PHOSPHATE ISOMERASE"/>
    <property type="match status" value="1"/>
</dbReference>
<dbReference type="GO" id="GO:0004342">
    <property type="term" value="F:glucosamine-6-phosphate deaminase activity"/>
    <property type="evidence" value="ECO:0007669"/>
    <property type="project" value="InterPro"/>
</dbReference>
<proteinExistence type="predicted"/>
<dbReference type="InterPro" id="IPR037171">
    <property type="entry name" value="NagB/RpiA_transferase-like"/>
</dbReference>
<comment type="caution">
    <text evidence="3">The sequence shown here is derived from an EMBL/GenBank/DDBJ whole genome shotgun (WGS) entry which is preliminary data.</text>
</comment>
<dbReference type="PROSITE" id="PS01161">
    <property type="entry name" value="GLC_GALNAC_ISOMERASE"/>
    <property type="match status" value="1"/>
</dbReference>
<name>A0A3M9N9S7_9BACT</name>
<evidence type="ECO:0000313" key="3">
    <source>
        <dbReference type="EMBL" id="RNI34539.1"/>
    </source>
</evidence>
<dbReference type="Pfam" id="PF01182">
    <property type="entry name" value="Glucosamine_iso"/>
    <property type="match status" value="1"/>
</dbReference>
<gene>
    <name evidence="3" type="ORF">EFY79_15295</name>
</gene>
<feature type="domain" description="Glucosamine/galactosamine-6-phosphate isomerase" evidence="2">
    <location>
        <begin position="11"/>
        <end position="223"/>
    </location>
</feature>
<dbReference type="SUPFAM" id="SSF100950">
    <property type="entry name" value="NagB/RpiA/CoA transferase-like"/>
    <property type="match status" value="1"/>
</dbReference>
<organism evidence="3 4">
    <name type="scientific">Hanamia caeni</name>
    <dbReference type="NCBI Taxonomy" id="2294116"/>
    <lineage>
        <taxon>Bacteria</taxon>
        <taxon>Pseudomonadati</taxon>
        <taxon>Bacteroidota</taxon>
        <taxon>Chitinophagia</taxon>
        <taxon>Chitinophagales</taxon>
        <taxon>Chitinophagaceae</taxon>
        <taxon>Hanamia</taxon>
    </lineage>
</organism>
<sequence>MELFIYDTYEKMSAEAAKKVMQIISLKTKTVLSPASGDSPKCLYSELVSIIQKNKTDISDLWFIGLDEWSGMNGEDEGSCRFYLDQQLFNPLQIDENKISFFDGKAQFPWEECRKIDDTILGLNGIDLAIVGLGMNGHVGMNEPGISPALHSHVAEIDPVTQQVGQKYFKEKKEISGGLTLGIANLMEAKNVMLVVSGGKKASILKQVLEEDISEKLPASFLRNHPNFSVYADAEAASLLKK</sequence>
<dbReference type="OrthoDB" id="9791139at2"/>
<dbReference type="PANTHER" id="PTHR11280">
    <property type="entry name" value="GLUCOSAMINE-6-PHOSPHATE ISOMERASE"/>
    <property type="match status" value="1"/>
</dbReference>
<reference evidence="3 4" key="1">
    <citation type="submission" date="2018-11" db="EMBL/GenBank/DDBJ databases">
        <title>Draft genome sequence of Ferruginibacter sp. BO-59.</title>
        <authorList>
            <person name="Im W.T."/>
        </authorList>
    </citation>
    <scope>NUCLEOTIDE SEQUENCE [LARGE SCALE GENOMIC DNA]</scope>
    <source>
        <strain evidence="3 4">BO-59</strain>
    </source>
</reference>
<dbReference type="GO" id="GO:0006043">
    <property type="term" value="P:glucosamine catabolic process"/>
    <property type="evidence" value="ECO:0007669"/>
    <property type="project" value="TreeGrafter"/>
</dbReference>